<evidence type="ECO:0000313" key="2">
    <source>
        <dbReference type="Proteomes" id="UP000023152"/>
    </source>
</evidence>
<dbReference type="EMBL" id="ASPP01022702">
    <property type="protein sequence ID" value="ETO11161.1"/>
    <property type="molecule type" value="Genomic_DNA"/>
</dbReference>
<dbReference type="Proteomes" id="UP000023152">
    <property type="component" value="Unassembled WGS sequence"/>
</dbReference>
<reference evidence="1 2" key="1">
    <citation type="journal article" date="2013" name="Curr. Biol.">
        <title>The Genome of the Foraminiferan Reticulomyxa filosa.</title>
        <authorList>
            <person name="Glockner G."/>
            <person name="Hulsmann N."/>
            <person name="Schleicher M."/>
            <person name="Noegel A.A."/>
            <person name="Eichinger L."/>
            <person name="Gallinger C."/>
            <person name="Pawlowski J."/>
            <person name="Sierra R."/>
            <person name="Euteneuer U."/>
            <person name="Pillet L."/>
            <person name="Moustafa A."/>
            <person name="Platzer M."/>
            <person name="Groth M."/>
            <person name="Szafranski K."/>
            <person name="Schliwa M."/>
        </authorList>
    </citation>
    <scope>NUCLEOTIDE SEQUENCE [LARGE SCALE GENOMIC DNA]</scope>
</reference>
<dbReference type="AlphaFoldDB" id="X6MBV7"/>
<name>X6MBV7_RETFI</name>
<gene>
    <name evidence="1" type="ORF">RFI_26215</name>
</gene>
<keyword evidence="2" id="KW-1185">Reference proteome</keyword>
<sequence>MGMNDYKTMFGLHQLNTVLNFSAKIKSKVNKYEGLILQFGRTCLPFVQLYNSDGDIEKEEKLDLCEKRRTKDDLVVYHLDISSCVGKEMNDFLFQLLHLQHIDTDCCSFHVNPDMAFFIEIPAKLDSFQYTAADILYTLFPKSEFPTINKHNIGKGGKRYKGFNEKKISTKFSTLSDTYLNNFKSSFSPFASSTRNPLHQTIFFKFLFTQFKILVDSKLLENKLVYNHPIRYKHESTKSVIEISDELFFTDASAKENATQFCMCKKWQYSKFFLINQDGN</sequence>
<evidence type="ECO:0000313" key="1">
    <source>
        <dbReference type="EMBL" id="ETO11161.1"/>
    </source>
</evidence>
<organism evidence="1 2">
    <name type="scientific">Reticulomyxa filosa</name>
    <dbReference type="NCBI Taxonomy" id="46433"/>
    <lineage>
        <taxon>Eukaryota</taxon>
        <taxon>Sar</taxon>
        <taxon>Rhizaria</taxon>
        <taxon>Retaria</taxon>
        <taxon>Foraminifera</taxon>
        <taxon>Monothalamids</taxon>
        <taxon>Reticulomyxidae</taxon>
        <taxon>Reticulomyxa</taxon>
    </lineage>
</organism>
<accession>X6MBV7</accession>
<comment type="caution">
    <text evidence="1">The sequence shown here is derived from an EMBL/GenBank/DDBJ whole genome shotgun (WGS) entry which is preliminary data.</text>
</comment>
<proteinExistence type="predicted"/>
<protein>
    <submittedName>
        <fullName evidence="1">Uncharacterized protein</fullName>
    </submittedName>
</protein>